<dbReference type="GO" id="GO:0005737">
    <property type="term" value="C:cytoplasm"/>
    <property type="evidence" value="ECO:0007669"/>
    <property type="project" value="UniProtKB-ARBA"/>
</dbReference>
<protein>
    <recommendedName>
        <fullName evidence="3">START domain-containing protein</fullName>
    </recommendedName>
</protein>
<dbReference type="HOGENOM" id="CLU_002853_0_0_1"/>
<feature type="region of interest" description="Disordered" evidence="1">
    <location>
        <begin position="1734"/>
        <end position="1768"/>
    </location>
</feature>
<proteinExistence type="predicted"/>
<feature type="compositionally biased region" description="Basic and acidic residues" evidence="1">
    <location>
        <begin position="896"/>
        <end position="907"/>
    </location>
</feature>
<dbReference type="EMBL" id="KN818226">
    <property type="protein sequence ID" value="KIL69056.1"/>
    <property type="molecule type" value="Genomic_DNA"/>
</dbReference>
<accession>A0A0C2XHY4</accession>
<dbReference type="Pfam" id="PF01852">
    <property type="entry name" value="START"/>
    <property type="match status" value="2"/>
</dbReference>
<keyword evidence="5" id="KW-1185">Reference proteome</keyword>
<dbReference type="InterPro" id="IPR051213">
    <property type="entry name" value="START_lipid_transfer"/>
</dbReference>
<feature type="transmembrane region" description="Helical" evidence="2">
    <location>
        <begin position="1793"/>
        <end position="1812"/>
    </location>
</feature>
<feature type="region of interest" description="Disordered" evidence="1">
    <location>
        <begin position="1663"/>
        <end position="1706"/>
    </location>
</feature>
<dbReference type="SUPFAM" id="SSF55961">
    <property type="entry name" value="Bet v1-like"/>
    <property type="match status" value="3"/>
</dbReference>
<name>A0A0C2XHY4_AMAMK</name>
<feature type="compositionally biased region" description="Low complexity" evidence="1">
    <location>
        <begin position="1416"/>
        <end position="1428"/>
    </location>
</feature>
<dbReference type="CDD" id="cd00177">
    <property type="entry name" value="START"/>
    <property type="match status" value="1"/>
</dbReference>
<feature type="compositionally biased region" description="Low complexity" evidence="1">
    <location>
        <begin position="690"/>
        <end position="708"/>
    </location>
</feature>
<feature type="compositionally biased region" description="Basic and acidic residues" evidence="1">
    <location>
        <begin position="1387"/>
        <end position="1409"/>
    </location>
</feature>
<feature type="compositionally biased region" description="Low complexity" evidence="1">
    <location>
        <begin position="1146"/>
        <end position="1164"/>
    </location>
</feature>
<dbReference type="InterPro" id="IPR023393">
    <property type="entry name" value="START-like_dom_sf"/>
</dbReference>
<feature type="compositionally biased region" description="Polar residues" evidence="1">
    <location>
        <begin position="709"/>
        <end position="722"/>
    </location>
</feature>
<feature type="region of interest" description="Disordered" evidence="1">
    <location>
        <begin position="882"/>
        <end position="907"/>
    </location>
</feature>
<dbReference type="GO" id="GO:0008289">
    <property type="term" value="F:lipid binding"/>
    <property type="evidence" value="ECO:0007669"/>
    <property type="project" value="InterPro"/>
</dbReference>
<feature type="compositionally biased region" description="Polar residues" evidence="1">
    <location>
        <begin position="1744"/>
        <end position="1753"/>
    </location>
</feature>
<dbReference type="Gene3D" id="3.30.530.20">
    <property type="match status" value="3"/>
</dbReference>
<feature type="region of interest" description="Disordered" evidence="1">
    <location>
        <begin position="690"/>
        <end position="722"/>
    </location>
</feature>
<feature type="region of interest" description="Disordered" evidence="1">
    <location>
        <begin position="1130"/>
        <end position="1172"/>
    </location>
</feature>
<reference evidence="4 5" key="1">
    <citation type="submission" date="2014-04" db="EMBL/GenBank/DDBJ databases">
        <title>Evolutionary Origins and Diversification of the Mycorrhizal Mutualists.</title>
        <authorList>
            <consortium name="DOE Joint Genome Institute"/>
            <consortium name="Mycorrhizal Genomics Consortium"/>
            <person name="Kohler A."/>
            <person name="Kuo A."/>
            <person name="Nagy L.G."/>
            <person name="Floudas D."/>
            <person name="Copeland A."/>
            <person name="Barry K.W."/>
            <person name="Cichocki N."/>
            <person name="Veneault-Fourrey C."/>
            <person name="LaButti K."/>
            <person name="Lindquist E.A."/>
            <person name="Lipzen A."/>
            <person name="Lundell T."/>
            <person name="Morin E."/>
            <person name="Murat C."/>
            <person name="Riley R."/>
            <person name="Ohm R."/>
            <person name="Sun H."/>
            <person name="Tunlid A."/>
            <person name="Henrissat B."/>
            <person name="Grigoriev I.V."/>
            <person name="Hibbett D.S."/>
            <person name="Martin F."/>
        </authorList>
    </citation>
    <scope>NUCLEOTIDE SEQUENCE [LARGE SCALE GENOMIC DNA]</scope>
    <source>
        <strain evidence="4 5">Koide BX008</strain>
    </source>
</reference>
<sequence length="1862" mass="203354">MSDGSRLRQSWYAALNNAEAHFRQLLTSSNWKRLSSEQTRWKSLPDQSNVVVHRRDDVLRLVLDLSIQSDSLEPWKAVLSTPELRQDWDPAVEEAHLIELVDPHVRICKTKFTLGWPANPRDAVTISRMHHDSTTLIDITTSLPRSPDEPAYLRPSPPYVRSHVTLFAWCIQRIHPDSHSPTLRITCFWQHDLKSLWSSSLASPVLHQQLSTMVLGLFKSVMKRGTRVPKLLSFGDGIAIERLRYQLDRQALSVDYALVPPETAQKHPMSSVVEYVLPSCEGWDLQLSTKASSDEVEGLQWAVQATKRRGTASTDNAFETVVLRVTHEPLRGDHEVLKVRLVIEVSGASRGIRLNGVLQRVQDEIEQIRATDKQVREGEEEILRDVESATGVSIVTTSSAATESSIKSVASGGSATTAVAGSSFTSGMAIVPGRLGERTPAAEKSVLSRVRRNYIYFSSLLQEPEAKWRQTMDARGVSITQLDSIDPTLIVYRAEATFVGVGLWDLYGAVVSAAARGYWDKTHDDAVLLEDVNGLTELWHIKTKPAWPVYGRDAVLLRTVYKSPTSIHVFAFSADVDPHLFPNNQIPPVDPTVIRTQVDLQGWAIESLSPTTTLLTLLEQSDMKGWTGKTSIPSQMIANVAGIGEFAIKCGGPPVVTRLSGARKLEEKFDWERSSFRVVYEALKPAAMKSRSVASSTSTGGSGESTPSKQQQGSEPATNNENEMIECEIRCDLDTWAASLDIVVDPPPQGTSCLRRHKLSAEGGGLWLTLSHDPVYPTATSTSLAHRKRNTKSSLSVGSAAELLASKTPFNNDEEEEGKFRVIVRRAPGTEKGLVMVNGTRITVDVEEMPENEVKSAMKQKRIKPIRVPLDQPPVVNVVRKRRDEWGGEAGPSGRSRTESTSRERSGEVMKAAREWASAPKPAGPLTRLWSYAVEQASVAASTVVPVRSMSSSGGRPESVMPSKQKWPMQYALEALQWVMEEYAEDRLGANMFLAGRSRSISGDGASGSGSSASVAPSASVSSTTPDGWTFVGEKAGLGVYRKLISELSPIVPVHRGTRIIEGVSAEELAGAILHDSCRKEWDDRFDSSRVFESFGWGCETGFTVLKGGFPFRDRGFYLARVMARPSPNMSTRSAVSNIGRSRSTGAGSNRGSGSLLRRSTGLSNAVSDGRRTNGTQPGAIFIVGASYSGESESISQFIPAKYNGYNLPIGRVFVDGWVLETLDPYDTREIDVTIPSTRCTRVVAVDLRGSMPTTMNGTVNVAMVRSLTALGNWVEKRLKERLVDGKPVPGGFGIAIPCTRLPGGTVLLRESQDDLEGLDRRGVAWSVRVRDGKRVLLKERFAVEERVYRCMMLVSVVSVLPNDKEKPAARSASRTKSPKSPSPAAREQRTERSPSDVLDVTRQDEFGERANNTGSATATPPSSAPSTIRGRPTTSPFRRYRGFRQPSDILAAELVIDSKMYPDGYDITIRSRRRPEEGKSIPLKDTTTRTSTLLDAVSNATTQTPTNRPQEQQIPLRCTVHTMPSSPMHSSGLAAEPPVRHLVKLSLPTAQYELQTVEDPLTGERRSPPEKPSWLLELEEGGSVVVEIEVRPNKPKSGFVRINGEEVSVENEKESLTSLGREELMNDRLVKMPVLTMVPNETEALPDLLRDPLAIADDLLDPTATKSSAGSDSTDSKPMEAADSTAESNGKIAGTQSLTSGNVVRGPASANHGGLLGFLQNYPNPLTRFAGGSVSTGGECRTTRGSSGTGMDSVTSPASSSGSNAASQKVPGGFVDVHATTPTTPRRSSLKLIAIVALIAFLIGSLLRSLLSPADFIYVVKDLKEAEEARVAGGWREIRRLFEIKYVLGGWDFQIAAVRRH</sequence>
<dbReference type="InParanoid" id="A0A0C2XHY4"/>
<evidence type="ECO:0000313" key="5">
    <source>
        <dbReference type="Proteomes" id="UP000054549"/>
    </source>
</evidence>
<feature type="compositionally biased region" description="Polar residues" evidence="1">
    <location>
        <begin position="1130"/>
        <end position="1145"/>
    </location>
</feature>
<organism evidence="4 5">
    <name type="scientific">Amanita muscaria (strain Koide BX008)</name>
    <dbReference type="NCBI Taxonomy" id="946122"/>
    <lineage>
        <taxon>Eukaryota</taxon>
        <taxon>Fungi</taxon>
        <taxon>Dikarya</taxon>
        <taxon>Basidiomycota</taxon>
        <taxon>Agaricomycotina</taxon>
        <taxon>Agaricomycetes</taxon>
        <taxon>Agaricomycetidae</taxon>
        <taxon>Agaricales</taxon>
        <taxon>Pluteineae</taxon>
        <taxon>Amanitaceae</taxon>
        <taxon>Amanita</taxon>
    </lineage>
</organism>
<gene>
    <name evidence="4" type="ORF">M378DRAFT_157291</name>
</gene>
<keyword evidence="2" id="KW-0812">Transmembrane</keyword>
<dbReference type="PANTHER" id="PTHR19308">
    <property type="entry name" value="PHOSPHATIDYLCHOLINE TRANSFER PROTEIN"/>
    <property type="match status" value="1"/>
</dbReference>
<feature type="compositionally biased region" description="Polar residues" evidence="1">
    <location>
        <begin position="1665"/>
        <end position="1674"/>
    </location>
</feature>
<evidence type="ECO:0000259" key="3">
    <source>
        <dbReference type="PROSITE" id="PS50848"/>
    </source>
</evidence>
<evidence type="ECO:0000313" key="4">
    <source>
        <dbReference type="EMBL" id="KIL69056.1"/>
    </source>
</evidence>
<dbReference type="PANTHER" id="PTHR19308:SF54">
    <property type="entry name" value="START DOMAIN-CONTAINING PROTEIN"/>
    <property type="match status" value="1"/>
</dbReference>
<feature type="domain" description="START" evidence="3">
    <location>
        <begin position="468"/>
        <end position="639"/>
    </location>
</feature>
<keyword evidence="2" id="KW-1133">Transmembrane helix</keyword>
<feature type="region of interest" description="Disordered" evidence="1">
    <location>
        <begin position="1004"/>
        <end position="1025"/>
    </location>
</feature>
<evidence type="ECO:0000256" key="1">
    <source>
        <dbReference type="SAM" id="MobiDB-lite"/>
    </source>
</evidence>
<dbReference type="PROSITE" id="PS50848">
    <property type="entry name" value="START"/>
    <property type="match status" value="1"/>
</dbReference>
<feature type="compositionally biased region" description="Low complexity" evidence="1">
    <location>
        <begin position="1754"/>
        <end position="1768"/>
    </location>
</feature>
<feature type="region of interest" description="Disordered" evidence="1">
    <location>
        <begin position="1365"/>
        <end position="1443"/>
    </location>
</feature>
<dbReference type="InterPro" id="IPR002913">
    <property type="entry name" value="START_lipid-bd_dom"/>
</dbReference>
<dbReference type="Proteomes" id="UP000054549">
    <property type="component" value="Unassembled WGS sequence"/>
</dbReference>
<evidence type="ECO:0000256" key="2">
    <source>
        <dbReference type="SAM" id="Phobius"/>
    </source>
</evidence>
<dbReference type="STRING" id="946122.A0A0C2XHY4"/>
<keyword evidence="2" id="KW-0472">Membrane</keyword>
<dbReference type="OrthoDB" id="196858at2759"/>